<dbReference type="Gramene" id="novel_model_3104_5bd9a17a">
    <property type="protein sequence ID" value="cds.novel_model_3104_5bd9a17a"/>
    <property type="gene ID" value="novel_gene_1656_5bd9a17a"/>
</dbReference>
<proteinExistence type="predicted"/>
<name>A0A803QZ17_CANSA</name>
<dbReference type="AlphaFoldDB" id="A0A803QZ17"/>
<keyword evidence="1" id="KW-0732">Signal</keyword>
<feature type="signal peptide" evidence="1">
    <location>
        <begin position="1"/>
        <end position="20"/>
    </location>
</feature>
<reference evidence="2" key="2">
    <citation type="submission" date="2021-03" db="UniProtKB">
        <authorList>
            <consortium name="EnsemblPlants"/>
        </authorList>
    </citation>
    <scope>IDENTIFICATION</scope>
</reference>
<organism evidence="2 3">
    <name type="scientific">Cannabis sativa</name>
    <name type="common">Hemp</name>
    <name type="synonym">Marijuana</name>
    <dbReference type="NCBI Taxonomy" id="3483"/>
    <lineage>
        <taxon>Eukaryota</taxon>
        <taxon>Viridiplantae</taxon>
        <taxon>Streptophyta</taxon>
        <taxon>Embryophyta</taxon>
        <taxon>Tracheophyta</taxon>
        <taxon>Spermatophyta</taxon>
        <taxon>Magnoliopsida</taxon>
        <taxon>eudicotyledons</taxon>
        <taxon>Gunneridae</taxon>
        <taxon>Pentapetalae</taxon>
        <taxon>rosids</taxon>
        <taxon>fabids</taxon>
        <taxon>Rosales</taxon>
        <taxon>Cannabaceae</taxon>
        <taxon>Cannabis</taxon>
    </lineage>
</organism>
<evidence type="ECO:0000313" key="3">
    <source>
        <dbReference type="Proteomes" id="UP000596661"/>
    </source>
</evidence>
<reference evidence="2" key="1">
    <citation type="submission" date="2018-11" db="EMBL/GenBank/DDBJ databases">
        <authorList>
            <person name="Grassa J C."/>
        </authorList>
    </citation>
    <scope>NUCLEOTIDE SEQUENCE [LARGE SCALE GENOMIC DNA]</scope>
</reference>
<dbReference type="EMBL" id="UZAU01000369">
    <property type="status" value="NOT_ANNOTATED_CDS"/>
    <property type="molecule type" value="Genomic_DNA"/>
</dbReference>
<evidence type="ECO:0000256" key="1">
    <source>
        <dbReference type="SAM" id="SignalP"/>
    </source>
</evidence>
<keyword evidence="3" id="KW-1185">Reference proteome</keyword>
<feature type="chain" id="PRO_5030666030" evidence="1">
    <location>
        <begin position="21"/>
        <end position="69"/>
    </location>
</feature>
<dbReference type="Proteomes" id="UP000596661">
    <property type="component" value="Chromosome 4"/>
</dbReference>
<evidence type="ECO:0000313" key="2">
    <source>
        <dbReference type="EnsemblPlants" id="cds.novel_model_3104_5bd9a17a"/>
    </source>
</evidence>
<accession>A0A803QZ17</accession>
<protein>
    <submittedName>
        <fullName evidence="2">Uncharacterized protein</fullName>
    </submittedName>
</protein>
<dbReference type="EnsemblPlants" id="novel_model_3104_5bd9a17a">
    <property type="protein sequence ID" value="cds.novel_model_3104_5bd9a17a"/>
    <property type="gene ID" value="novel_gene_1656_5bd9a17a"/>
</dbReference>
<sequence length="69" mass="7871">MSFSLLLTRCLFQFTCMAKGQKLKGITMPARILAVVRLKYLLRLQETELILMAVNCLPLTRIQALTETI</sequence>